<dbReference type="AlphaFoldDB" id="V9IKW8"/>
<gene>
    <name evidence="1" type="ORF">ACCB13581</name>
</gene>
<accession>V9IKW8</accession>
<dbReference type="EMBL" id="JR052360">
    <property type="protein sequence ID" value="AEY61685.1"/>
    <property type="molecule type" value="mRNA"/>
</dbReference>
<organism evidence="1">
    <name type="scientific">Apis cerana</name>
    <name type="common">Indian honeybee</name>
    <dbReference type="NCBI Taxonomy" id="7461"/>
    <lineage>
        <taxon>Eukaryota</taxon>
        <taxon>Metazoa</taxon>
        <taxon>Ecdysozoa</taxon>
        <taxon>Arthropoda</taxon>
        <taxon>Hexapoda</taxon>
        <taxon>Insecta</taxon>
        <taxon>Pterygota</taxon>
        <taxon>Neoptera</taxon>
        <taxon>Endopterygota</taxon>
        <taxon>Hymenoptera</taxon>
        <taxon>Apocrita</taxon>
        <taxon>Aculeata</taxon>
        <taxon>Apoidea</taxon>
        <taxon>Anthophila</taxon>
        <taxon>Apidae</taxon>
        <taxon>Apis</taxon>
    </lineage>
</organism>
<reference evidence="1" key="1">
    <citation type="submission" date="2011-11" db="EMBL/GenBank/DDBJ databases">
        <title>Decoding the brain transcriptome of the Eastern honeybee (Apis cerana) based on pyrosequencing.</title>
        <authorList>
            <person name="Sun L."/>
            <person name="Zheng H."/>
            <person name="Wang Y."/>
            <person name="Xie X."/>
            <person name="Zhu Y."/>
            <person name="Gu W."/>
            <person name="Wang S."/>
        </authorList>
    </citation>
    <scope>NUCLEOTIDE SEQUENCE</scope>
    <source>
        <tissue evidence="1">Brain</tissue>
    </source>
</reference>
<name>V9IKW8_APICE</name>
<proteinExistence type="evidence at transcript level"/>
<evidence type="ECO:0000313" key="1">
    <source>
        <dbReference type="EMBL" id="AEY61685.1"/>
    </source>
</evidence>
<sequence length="300" mass="34197">MILIVLLKIGQSNPKTNFLKSESNHYKSQPKLKKSQSFACSNIVNSKAKQLTKKVYNCSDSKDILNQNSFKSQNRLIKMQTLVNLDNIEKNIENISESSVLENKFNFRLNKNNCIYSERCQSKELKHSLSFQIGYKLRETKIINNFEKPKLSNSRSFCTRKNVSELIDNKQPRLGNISTTKCYNGSISSSFDTDMFESSIIDNHKSNLSPPPLSNLQIFAISTKPLDISVTNIDVPNNIDKLPSLPIIHHNECKLESEKKLSILEPPPPGLVSREESTENWNRFLVQLNSILESRVGEFV</sequence>
<protein>
    <submittedName>
        <fullName evidence="1">Uncharacterized protein</fullName>
    </submittedName>
</protein>